<dbReference type="AlphaFoldDB" id="A0A9Q0X4A7"/>
<dbReference type="Proteomes" id="UP001151752">
    <property type="component" value="Chromosome 16"/>
</dbReference>
<gene>
    <name evidence="1" type="ORF">OIU74_002290</name>
</gene>
<sequence length="450" mass="50205">MFETGFHVFIKRAVVIGNGFAGAENQCIGLLRALGLSSRYSLHRVMRPRGAVNEWLHWLPVSVHKKVDNVIRKICDDSRCILGKKVMPALVENDGKNAGLLGVLEADANQIAKMARETFDRDGPLLVVASGRDTISVASSIRQLAPESVFVVQIQHPRLNLNRFDLVITPCHDYYPLTPEAQDQIPWFLRSWITPREPPDSNVVLTVGALHQADSAALRIAASLWHDELAPLLKPLLVVNIGGPTRNCQYGEDLAKQLTEMLRNVLWSCGSLRISFSRRTPEKVAKILMKEFSANPKVYIWDGRGSNPHMGHLAWADAFVITADSVSMLSEACSTGKPVYVVGAERCTWKFAEFQKSLHERGVVRPFTGKEDISETWSYPPLNDSAEAASRVIEGSCQARMDHTCLMGFLVSGMSMMKFTQCIELPTQSTLAQSLNCLFRYNRLHSQIIY</sequence>
<dbReference type="Pfam" id="PF06258">
    <property type="entry name" value="Mito_fiss_Elm1"/>
    <property type="match status" value="1"/>
</dbReference>
<reference evidence="1" key="1">
    <citation type="submission" date="2022-11" db="EMBL/GenBank/DDBJ databases">
        <authorList>
            <person name="Hyden B.L."/>
            <person name="Feng K."/>
            <person name="Yates T."/>
            <person name="Jawdy S."/>
            <person name="Smart L.B."/>
            <person name="Muchero W."/>
        </authorList>
    </citation>
    <scope>NUCLEOTIDE SEQUENCE</scope>
    <source>
        <tissue evidence="1">Shoot tip</tissue>
    </source>
</reference>
<dbReference type="InterPro" id="IPR009367">
    <property type="entry name" value="Elm1-like"/>
</dbReference>
<dbReference type="GO" id="GO:0000266">
    <property type="term" value="P:mitochondrial fission"/>
    <property type="evidence" value="ECO:0007669"/>
    <property type="project" value="TreeGrafter"/>
</dbReference>
<dbReference type="PANTHER" id="PTHR33986:SF15">
    <property type="entry name" value="MITOCHONDRIAL FISSION PROTEIN ELM1"/>
    <property type="match status" value="1"/>
</dbReference>
<dbReference type="SUPFAM" id="SSF53756">
    <property type="entry name" value="UDP-Glycosyltransferase/glycogen phosphorylase"/>
    <property type="match status" value="1"/>
</dbReference>
<name>A0A9Q0X4A7_9ROSI</name>
<comment type="caution">
    <text evidence="1">The sequence shown here is derived from an EMBL/GenBank/DDBJ whole genome shotgun (WGS) entry which is preliminary data.</text>
</comment>
<dbReference type="EMBL" id="JAPFFM010000001">
    <property type="protein sequence ID" value="KAJ6778464.1"/>
    <property type="molecule type" value="Genomic_DNA"/>
</dbReference>
<dbReference type="PANTHER" id="PTHR33986">
    <property type="entry name" value="OS02G0535700 PROTEIN"/>
    <property type="match status" value="1"/>
</dbReference>
<evidence type="ECO:0008006" key="3">
    <source>
        <dbReference type="Google" id="ProtNLM"/>
    </source>
</evidence>
<protein>
    <recommendedName>
        <fullName evidence="3">Mitochondrial fission protein ELM1</fullName>
    </recommendedName>
</protein>
<dbReference type="GO" id="GO:0005741">
    <property type="term" value="C:mitochondrial outer membrane"/>
    <property type="evidence" value="ECO:0007669"/>
    <property type="project" value="TreeGrafter"/>
</dbReference>
<evidence type="ECO:0000313" key="2">
    <source>
        <dbReference type="Proteomes" id="UP001151752"/>
    </source>
</evidence>
<organism evidence="1 2">
    <name type="scientific">Salix koriyanagi</name>
    <dbReference type="NCBI Taxonomy" id="2511006"/>
    <lineage>
        <taxon>Eukaryota</taxon>
        <taxon>Viridiplantae</taxon>
        <taxon>Streptophyta</taxon>
        <taxon>Embryophyta</taxon>
        <taxon>Tracheophyta</taxon>
        <taxon>Spermatophyta</taxon>
        <taxon>Magnoliopsida</taxon>
        <taxon>eudicotyledons</taxon>
        <taxon>Gunneridae</taxon>
        <taxon>Pentapetalae</taxon>
        <taxon>rosids</taxon>
        <taxon>fabids</taxon>
        <taxon>Malpighiales</taxon>
        <taxon>Salicaceae</taxon>
        <taxon>Saliceae</taxon>
        <taxon>Salix</taxon>
    </lineage>
</organism>
<reference evidence="1" key="2">
    <citation type="journal article" date="2023" name="Int. J. Mol. Sci.">
        <title>De Novo Assembly and Annotation of 11 Diverse Shrub Willow (Salix) Genomes Reveals Novel Gene Organization in Sex-Linked Regions.</title>
        <authorList>
            <person name="Hyden B."/>
            <person name="Feng K."/>
            <person name="Yates T.B."/>
            <person name="Jawdy S."/>
            <person name="Cereghino C."/>
            <person name="Smart L.B."/>
            <person name="Muchero W."/>
        </authorList>
    </citation>
    <scope>NUCLEOTIDE SEQUENCE</scope>
    <source>
        <tissue evidence="1">Shoot tip</tissue>
    </source>
</reference>
<evidence type="ECO:0000313" key="1">
    <source>
        <dbReference type="EMBL" id="KAJ6778464.1"/>
    </source>
</evidence>
<proteinExistence type="predicted"/>
<keyword evidence="2" id="KW-1185">Reference proteome</keyword>
<accession>A0A9Q0X4A7</accession>